<protein>
    <recommendedName>
        <fullName evidence="3">Regulatory protein RecX</fullName>
    </recommendedName>
</protein>
<dbReference type="Pfam" id="PF02631">
    <property type="entry name" value="RecX_HTH2"/>
    <property type="match status" value="1"/>
</dbReference>
<evidence type="ECO:0000256" key="4">
    <source>
        <dbReference type="ARBA" id="ARBA00022490"/>
    </source>
</evidence>
<dbReference type="InterPro" id="IPR036388">
    <property type="entry name" value="WH-like_DNA-bd_sf"/>
</dbReference>
<comment type="subcellular location">
    <subcellularLocation>
        <location evidence="1">Cytoplasm</location>
    </subcellularLocation>
</comment>
<accession>A0A516IPY8</accession>
<comment type="similarity">
    <text evidence="2">Belongs to the RecX family.</text>
</comment>
<organism evidence="6 7">
    <name type="scientific">Sphingomonas xanthus</name>
    <dbReference type="NCBI Taxonomy" id="2594473"/>
    <lineage>
        <taxon>Bacteria</taxon>
        <taxon>Pseudomonadati</taxon>
        <taxon>Pseudomonadota</taxon>
        <taxon>Alphaproteobacteria</taxon>
        <taxon>Sphingomonadales</taxon>
        <taxon>Sphingomonadaceae</taxon>
        <taxon>Sphingomonas</taxon>
    </lineage>
</organism>
<evidence type="ECO:0000256" key="2">
    <source>
        <dbReference type="ARBA" id="ARBA00009695"/>
    </source>
</evidence>
<name>A0A516IPY8_9SPHN</name>
<dbReference type="OrthoDB" id="7432442at2"/>
<evidence type="ECO:0000313" key="7">
    <source>
        <dbReference type="Proteomes" id="UP000321857"/>
    </source>
</evidence>
<evidence type="ECO:0000259" key="5">
    <source>
        <dbReference type="Pfam" id="PF02631"/>
    </source>
</evidence>
<dbReference type="RefSeq" id="WP_147493439.1">
    <property type="nucleotide sequence ID" value="NZ_CP041659.1"/>
</dbReference>
<dbReference type="EMBL" id="CP041659">
    <property type="protein sequence ID" value="QDP18980.1"/>
    <property type="molecule type" value="Genomic_DNA"/>
</dbReference>
<dbReference type="Proteomes" id="UP000321857">
    <property type="component" value="Chromosome"/>
</dbReference>
<evidence type="ECO:0000313" key="6">
    <source>
        <dbReference type="EMBL" id="QDP18980.1"/>
    </source>
</evidence>
<evidence type="ECO:0000256" key="1">
    <source>
        <dbReference type="ARBA" id="ARBA00004496"/>
    </source>
</evidence>
<dbReference type="KEGG" id="sxa:FMM02_02790"/>
<keyword evidence="7" id="KW-1185">Reference proteome</keyword>
<dbReference type="GO" id="GO:0005737">
    <property type="term" value="C:cytoplasm"/>
    <property type="evidence" value="ECO:0007669"/>
    <property type="project" value="UniProtKB-SubCell"/>
</dbReference>
<reference evidence="6 7" key="1">
    <citation type="submission" date="2019-07" db="EMBL/GenBank/DDBJ databases">
        <title>Sphingomonas AE3 Genome sequencing and assembly.</title>
        <authorList>
            <person name="Kim H."/>
        </authorList>
    </citation>
    <scope>NUCLEOTIDE SEQUENCE [LARGE SCALE GENOMIC DNA]</scope>
    <source>
        <strain evidence="6 7">AE3</strain>
    </source>
</reference>
<dbReference type="AlphaFoldDB" id="A0A516IPY8"/>
<gene>
    <name evidence="6" type="ORF">FMM02_02790</name>
</gene>
<keyword evidence="4" id="KW-0963">Cytoplasm</keyword>
<dbReference type="Gene3D" id="1.10.10.10">
    <property type="entry name" value="Winged helix-like DNA-binding domain superfamily/Winged helix DNA-binding domain"/>
    <property type="match status" value="1"/>
</dbReference>
<evidence type="ECO:0000256" key="3">
    <source>
        <dbReference type="ARBA" id="ARBA00018111"/>
    </source>
</evidence>
<sequence>MAARIARKPRPPLDESKLADLALHYVGRFATSRAKLIVYLRRKLRERGWSGTGEPDLDVLADRMVRSGYVDDRAFALSKARSLGARGYGPRRLVQALAAAGIGEEDGADAREQAALDAVEAALRFARRRAIGPFAETAAVGPVREKALAAMIRAGHRFALARAIVDHAPGNAVDIEILQESAKS</sequence>
<dbReference type="InterPro" id="IPR053924">
    <property type="entry name" value="RecX_HTH_2nd"/>
</dbReference>
<proteinExistence type="inferred from homology"/>
<feature type="domain" description="RecX second three-helical" evidence="5">
    <location>
        <begin position="71"/>
        <end position="109"/>
    </location>
</feature>